<organism evidence="1 2">
    <name type="scientific">Candidatus Curtissbacteria bacterium GW2011_GWA1_40_9</name>
    <dbReference type="NCBI Taxonomy" id="1618408"/>
    <lineage>
        <taxon>Bacteria</taxon>
        <taxon>Candidatus Curtissiibacteriota</taxon>
    </lineage>
</organism>
<sequence>MEGGRSFEAYRPRTETPEQLFRGELRREINRALESADNPLAIEIAEKALEKLDIKDRVGEMSRYKDDPTVYQDWKQLGLFMVIDKISRINYQDPNSGIRIRKGDRVLDLHLPPVAKEDRTLANVTRSMELIAQYIAIHDLDVKYLVGVTTERLAMISKRQGFTIVEPEIPEDIKRGVENVYRRFGDRGINAEAMGRILLCYQETEQFMQRFSKKS</sequence>
<proteinExistence type="predicted"/>
<evidence type="ECO:0000313" key="2">
    <source>
        <dbReference type="Proteomes" id="UP000034292"/>
    </source>
</evidence>
<dbReference type="EMBL" id="LBZV01000001">
    <property type="protein sequence ID" value="KKR78369.1"/>
    <property type="molecule type" value="Genomic_DNA"/>
</dbReference>
<dbReference type="STRING" id="1618408.UU23_C0001G0133"/>
<dbReference type="AlphaFoldDB" id="A0A0G0TMU9"/>
<protein>
    <submittedName>
        <fullName evidence="1">Uncharacterized protein</fullName>
    </submittedName>
</protein>
<evidence type="ECO:0000313" key="1">
    <source>
        <dbReference type="EMBL" id="KKR78369.1"/>
    </source>
</evidence>
<reference evidence="1 2" key="1">
    <citation type="journal article" date="2015" name="Nature">
        <title>rRNA introns, odd ribosomes, and small enigmatic genomes across a large radiation of phyla.</title>
        <authorList>
            <person name="Brown C.T."/>
            <person name="Hug L.A."/>
            <person name="Thomas B.C."/>
            <person name="Sharon I."/>
            <person name="Castelle C.J."/>
            <person name="Singh A."/>
            <person name="Wilkins M.J."/>
            <person name="Williams K.H."/>
            <person name="Banfield J.F."/>
        </authorList>
    </citation>
    <scope>NUCLEOTIDE SEQUENCE [LARGE SCALE GENOMIC DNA]</scope>
</reference>
<dbReference type="Proteomes" id="UP000034292">
    <property type="component" value="Unassembled WGS sequence"/>
</dbReference>
<name>A0A0G0TMU9_9BACT</name>
<accession>A0A0G0TMU9</accession>
<gene>
    <name evidence="1" type="ORF">UU23_C0001G0133</name>
</gene>
<comment type="caution">
    <text evidence="1">The sequence shown here is derived from an EMBL/GenBank/DDBJ whole genome shotgun (WGS) entry which is preliminary data.</text>
</comment>